<dbReference type="InterPro" id="IPR008258">
    <property type="entry name" value="Transglycosylase_SLT_dom_1"/>
</dbReference>
<keyword evidence="3" id="KW-1185">Reference proteome</keyword>
<dbReference type="STRING" id="857293.CAAU_0199"/>
<dbReference type="AlphaFoldDB" id="G0V408"/>
<dbReference type="Pfam" id="PF01464">
    <property type="entry name" value="SLT"/>
    <property type="match status" value="1"/>
</dbReference>
<dbReference type="CDD" id="cd16896">
    <property type="entry name" value="LT_Slt70-like"/>
    <property type="match status" value="1"/>
</dbReference>
<dbReference type="RefSeq" id="WP_008907571.1">
    <property type="nucleotide sequence ID" value="NZ_CAKP01000007.1"/>
</dbReference>
<dbReference type="OrthoDB" id="9815002at2"/>
<dbReference type="PANTHER" id="PTHR37423">
    <property type="entry name" value="SOLUBLE LYTIC MUREIN TRANSGLYCOSYLASE-RELATED"/>
    <property type="match status" value="1"/>
</dbReference>
<accession>G0V408</accession>
<protein>
    <submittedName>
        <fullName evidence="2">Secreted protein, similar to catalytic domain of murein transglycosylase</fullName>
    </submittedName>
</protein>
<dbReference type="Gene3D" id="1.10.530.10">
    <property type="match status" value="1"/>
</dbReference>
<dbReference type="eggNOG" id="COG0741">
    <property type="taxonomic scope" value="Bacteria"/>
</dbReference>
<organism evidence="2 3">
    <name type="scientific">Caloramator australicus RC3</name>
    <dbReference type="NCBI Taxonomy" id="857293"/>
    <lineage>
        <taxon>Bacteria</taxon>
        <taxon>Bacillati</taxon>
        <taxon>Bacillota</taxon>
        <taxon>Clostridia</taxon>
        <taxon>Eubacteriales</taxon>
        <taxon>Clostridiaceae</taxon>
        <taxon>Caloramator</taxon>
    </lineage>
</organism>
<name>G0V408_9CLOT</name>
<dbReference type="SUPFAM" id="SSF53955">
    <property type="entry name" value="Lysozyme-like"/>
    <property type="match status" value="1"/>
</dbReference>
<dbReference type="InterPro" id="IPR023346">
    <property type="entry name" value="Lysozyme-like_dom_sf"/>
</dbReference>
<dbReference type="EMBL" id="CAKP01000007">
    <property type="protein sequence ID" value="CCC57848.1"/>
    <property type="molecule type" value="Genomic_DNA"/>
</dbReference>
<dbReference type="Proteomes" id="UP000007652">
    <property type="component" value="Unassembled WGS sequence"/>
</dbReference>
<sequence>MNKRKLFLILLFLILFLNLKNIFKIFYPIKYSEYVVKYSEKYSVDPYLIYALIKAESNFDEFALSHKGAVGLMQITPNTGRYISTLLKEKNYKATDLFDPEKNIKYGVFYFKKLYSEFGNDLNLALAAYNAGEGNVRKWMINNKLKEEMLFKETKLYIKKVKKYYMIYKWIYQNEIL</sequence>
<evidence type="ECO:0000313" key="2">
    <source>
        <dbReference type="EMBL" id="CCC57848.1"/>
    </source>
</evidence>
<comment type="caution">
    <text evidence="2">The sequence shown here is derived from an EMBL/GenBank/DDBJ whole genome shotgun (WGS) entry which is preliminary data.</text>
</comment>
<dbReference type="PANTHER" id="PTHR37423:SF2">
    <property type="entry name" value="MEMBRANE-BOUND LYTIC MUREIN TRANSGLYCOSYLASE C"/>
    <property type="match status" value="1"/>
</dbReference>
<feature type="domain" description="Transglycosylase SLT" evidence="1">
    <location>
        <begin position="34"/>
        <end position="147"/>
    </location>
</feature>
<evidence type="ECO:0000259" key="1">
    <source>
        <dbReference type="Pfam" id="PF01464"/>
    </source>
</evidence>
<proteinExistence type="predicted"/>
<reference evidence="2 3" key="1">
    <citation type="journal article" date="2011" name="J. Bacteriol.">
        <title>Draft genome sequence of Caloramator australicus strain RC3T, a thermoanaerobe from the Great Artesian Basin of Australia.</title>
        <authorList>
            <person name="Ogg C.D."/>
            <person name="Patel B.K.C."/>
        </authorList>
    </citation>
    <scope>NUCLEOTIDE SEQUENCE [LARGE SCALE GENOMIC DNA]</scope>
    <source>
        <strain evidence="2 3">RC3</strain>
    </source>
</reference>
<gene>
    <name evidence="2" type="ORF">CAAU_0199</name>
</gene>
<evidence type="ECO:0000313" key="3">
    <source>
        <dbReference type="Proteomes" id="UP000007652"/>
    </source>
</evidence>